<name>A0A024G3E2_9STRA</name>
<evidence type="ECO:0000313" key="4">
    <source>
        <dbReference type="Proteomes" id="UP000053237"/>
    </source>
</evidence>
<accession>A0A024G3E2</accession>
<keyword evidence="2" id="KW-0472">Membrane</keyword>
<reference evidence="3 4" key="1">
    <citation type="submission" date="2012-05" db="EMBL/GenBank/DDBJ databases">
        <title>Recombination and specialization in a pathogen metapopulation.</title>
        <authorList>
            <person name="Gardiner A."/>
            <person name="Kemen E."/>
            <person name="Schultz-Larsen T."/>
            <person name="MacLean D."/>
            <person name="Van Oosterhout C."/>
            <person name="Jones J.D.G."/>
        </authorList>
    </citation>
    <scope>NUCLEOTIDE SEQUENCE [LARGE SCALE GENOMIC DNA]</scope>
    <source>
        <strain evidence="3 4">Ac Nc2</strain>
    </source>
</reference>
<feature type="region of interest" description="Disordered" evidence="1">
    <location>
        <begin position="1"/>
        <end position="32"/>
    </location>
</feature>
<evidence type="ECO:0000256" key="2">
    <source>
        <dbReference type="SAM" id="Phobius"/>
    </source>
</evidence>
<dbReference type="InParanoid" id="A0A024G3E2"/>
<feature type="transmembrane region" description="Helical" evidence="2">
    <location>
        <begin position="41"/>
        <end position="62"/>
    </location>
</feature>
<evidence type="ECO:0000256" key="1">
    <source>
        <dbReference type="SAM" id="MobiDB-lite"/>
    </source>
</evidence>
<keyword evidence="4" id="KW-1185">Reference proteome</keyword>
<gene>
    <name evidence="3" type="ORF">BN9_020640</name>
</gene>
<protein>
    <submittedName>
        <fullName evidence="3">Uncharacterized protein</fullName>
    </submittedName>
</protein>
<feature type="compositionally biased region" description="Basic residues" evidence="1">
    <location>
        <begin position="1"/>
        <end position="10"/>
    </location>
</feature>
<evidence type="ECO:0000313" key="3">
    <source>
        <dbReference type="EMBL" id="CCI41280.1"/>
    </source>
</evidence>
<feature type="transmembrane region" description="Helical" evidence="2">
    <location>
        <begin position="122"/>
        <end position="141"/>
    </location>
</feature>
<proteinExistence type="predicted"/>
<keyword evidence="2" id="KW-1133">Transmembrane helix</keyword>
<organism evidence="3 4">
    <name type="scientific">Albugo candida</name>
    <dbReference type="NCBI Taxonomy" id="65357"/>
    <lineage>
        <taxon>Eukaryota</taxon>
        <taxon>Sar</taxon>
        <taxon>Stramenopiles</taxon>
        <taxon>Oomycota</taxon>
        <taxon>Peronosporomycetes</taxon>
        <taxon>Albuginales</taxon>
        <taxon>Albuginaceae</taxon>
        <taxon>Albugo</taxon>
    </lineage>
</organism>
<dbReference type="OrthoDB" id="106537at2759"/>
<comment type="caution">
    <text evidence="3">The sequence shown here is derived from an EMBL/GenBank/DDBJ whole genome shotgun (WGS) entry which is preliminary data.</text>
</comment>
<dbReference type="AlphaFoldDB" id="A0A024G3E2"/>
<sequence>MPRHRRRQHNRAAQAKESSKRRISSDQHSSQPQFSPLLDSLITFLPNVLILCIAIAAAYYELLTHGNYANSPSLLSFLKHTYIFYVCMTCRSKLWPLVGPSLSKKTRQKSRLPKLIWAEMKLFLCVIAVSCAGTSVIQPIFNEWPHYRAISAKCVPLFIVSELVFGYLKVPKDLVLTGIGLALACKGCKFDSFCARYDSKSICECLFDSGDRVHTH</sequence>
<keyword evidence="2" id="KW-0812">Transmembrane</keyword>
<dbReference type="STRING" id="65357.A0A024G3E2"/>
<dbReference type="Proteomes" id="UP000053237">
    <property type="component" value="Unassembled WGS sequence"/>
</dbReference>
<feature type="transmembrane region" description="Helical" evidence="2">
    <location>
        <begin position="82"/>
        <end position="102"/>
    </location>
</feature>
<dbReference type="EMBL" id="CAIX01000017">
    <property type="protein sequence ID" value="CCI41280.1"/>
    <property type="molecule type" value="Genomic_DNA"/>
</dbReference>